<dbReference type="Pfam" id="PF06060">
    <property type="entry name" value="Mesothelin"/>
    <property type="match status" value="4"/>
</dbReference>
<keyword evidence="3" id="KW-0732">Signal</keyword>
<evidence type="ECO:0000256" key="7">
    <source>
        <dbReference type="SAM" id="MobiDB-lite"/>
    </source>
</evidence>
<gene>
    <name evidence="8" type="ORF">scyTo_0003439</name>
</gene>
<evidence type="ECO:0000256" key="3">
    <source>
        <dbReference type="ARBA" id="ARBA00022729"/>
    </source>
</evidence>
<dbReference type="GO" id="GO:0016020">
    <property type="term" value="C:membrane"/>
    <property type="evidence" value="ECO:0007669"/>
    <property type="project" value="UniProtKB-SubCell"/>
</dbReference>
<sequence>MERHCCGQQGSHLAAHLTDLCCCMVFILLKQLSLYRATGLLHGMGLRAESTILAVIEGIEVEFSKSLAGVSDIDVDEWLNVIFIPSLPLVTTTILASNNSRRFPCPLLKKIVTVLSSIKQRLEINDQRVISKNLLTYGKAFPLHCYGNNSFIFYVMTYFQNYSEFLTLKDVFSLIPMNRTTEVLNSIDPRELANVLRKPRFIDDNQILTIILLNIKPNQNLATFIGAFNNTIQDSNLSAAILEGLWPRFTEDLPDLSDKEVDEWLSVRLAPYLPFISTHLLVSNSTLRVPCLVYRKIVDTLNVLYRKLNAEKRSEIYKGIRAYLQQGPKPKCYNASDPVLNSTAWFTQYIGLYLSQMSLTDLQSFFNNETLLREFAADGENLALLENLALMNEVSRVYINFLVEHNPNFNATSLPNSLVCFITETNLLQSLTEQQVLAVTWIPRQAAVFFESVVRNSNNFSRFSPSVLQGFSCGAVKDLEFSTFLQLLQAMKGKGAVFDESQLSCMSARLSANGTSLAIETFPVDVLLFLNSAQFRRSSNCREFFKLVGKSNINVLRKWSARRRNLLNDARICLIYPNGLPEKQIRLLGNISTVFNASDVSSWNITQVDTLAALMAQHLENTTVQSIVTRFLQLGGILNAVSLKAIGGAKLCTLDELQLSTISNLTDAGALDLSMCTQSKKNLLYRQARNELNSQQSNPIPYFQLIKAYVGGTPVDDLTSLANNRVNMDFETFKGLNPEEVKKLSPQNLIDLLGFNLQALQHGVNETVVVIWVASHTESEVRRLGLTGGIPDNSSEPQPDDRPGNTTVNETTLCKAVNSSALNNFLNNVNVTQLCNFNIKEYACAKTDLLLSGISSDALTDVFQCFIDLKPLKKSDETALTIFVRKLDRTKLNEALDKFNNKTLNPSIPLMTKITFMNALWEIVKTNENLTNAGFLRKWFQERFRPFVAGISQSVLSRLLARNITCDGYQEVTKGLNNGFNKMTEGTRKTVVRVWIFGYLNTTGAGCISNTNGSRDWLLVNWAMFSQLVQIEDLTRLNSNFNALDAAELLTPSQLGEFAGKTGAVTNADDVQKLFNSITSASVTQFIETFRTAASQNNVVFAPGVRTALLQEVLNRTQPILLNASNTELQIWFSTRLKVLLTGLTENMVPLIFVSESCNGSRIIVSTLSLIKQQLTSSVQEAIYRNILTYTKEIPLRCYENNSFSLYLESQFENFSEFLTLSDVSSFVPSNRAAEVFNTADPIDFADLFSRPRFIDDNNILTMVLMNYQPIQNLGTFVDQFNQKTRDDNLTDAKQTGIMKGLWPQFVNSLFVLNDTEQDEWLNARLSPYLSFITTDLLASNNTLRVQCLPYRNIVRTLSAHYAGFTSDKQKEIYNGINVYLQQEPKPKCYNVNDPDLNSTAWFAQYLGLFMNNVTAADLQSFARNKSILQDFAANRENQLLVANLTLPTEISKLYVNILVNNNPNVDILSIPGSLICFTADTAAFQSLNGQKTLTVIERINQVCEFSPTSNATSDALSQITDEQIKLSKSLVSKIDNFSVSTLNNLEQTAFGMSVSQIEETAPNNFKGALTSLSNVRGWKLGQTRNIVSKLSRSGLEFNNKNTLIRLGTLVPGVPSYIFQSTEPTVLADVTSNPIFVRNILEAPQPTQQIIVLKVLQTETDPLRRVRKIPNKLVKEIPSALLTSDLNLNDVNNKPWTPSQAAVFFESIVTKNKDYKTFSPTVLQGFSCGAVKDLTSAEFLQLVRSMKGKGAVLDASQLNCMSYKLTSTGTPSTIDTFPEDLLLFFNSNKFRRSPNCKAFFKAVGKSNLNILRKGSKRRQKLLNDAFTCLGITGGRLTKESITVLGGLTCDLEGSIISNCDISILDQLKNCISYSEDQMAAIQPLLYNRNNKFGLPGTWTSRTVSELGNLPLALSSIWEDVNQDAYNAAIPKVIRKMKKFSKRKVVRRFIKQLRRQRRLRRAAGCTVGQITSEVINELIPVNYDAAQLEACLDNATLKDNMELLGTLDFDSDQLQVLKNKLNQIYPNGLPENQIELLGDISTVFNATEVSSWNITQIETLAALVMQQLENATVKSIITRYLQLGGTLDAVSVKAIGGPNLCTLDESQLMTILNLTNAGVLDISTCTQSKKNWLYTQALSELISQQNNTIAYFNLIKPYLDGAKAGDLDVLANNKVNMDFATFIKLNPEEITNISAKQLQDLLGINLPALQTGANETVVLSWVRSHFESEVRSVGLSGGIPDPSSDPQLNLMCGNTTFNETASCAAGNSSALNSFLMSVNQSQLCNFNITDYACAQRNLLLTGLTSNHLASVFNCFTTAKALNKPDGTALGVFIQKLDKTILNEALDKFNNMTLSTSSIPLMTKITFMNALWEIVKTNENLTNSAFLTKWFQERVRPFIAGISESVLSCLQIRNTTCEGYQAVIKGLNNEFKQMSQATRETVLQIWILTYLNTTGAGCISNINGSRDWLLMNWGMFSQLVQIKDLARLNLNFNGIEVVDLLTVRQLAQLSAITGTLKNSDDVRKVMSNITLDKITQFTDIFSFEAKQNNVTLLPEVRFTLLTEVLNRAEPIISSSNETELQTWLGTRLQLLIPGLNGNLTELILTNVSCNGARIIIQTLNARFFEFTTNVQQQMYKSIRTYLRKGPKPRCYNARDPALNSTAWFANYLGKFLIYTSTDDLTMLTNNATLQIFAANQDNINLLKSLKLPEDIQRLYASALFKNTAVNVSSIPDSLVCFIVGTSTVQSLTAQQAITLLKKANKACQTPSTNGTAPTDEQMQLAVALVSKITNFSSDTLTNLGQSAAGLSTTQISKIGGSNIFNSLGSLRQVNGWTYGKANALIKKLTSTGINFQVNNATNLLNLGTLVVGLSNDEIKNINSSVIAIVATDTTFVENVLLAPEPVKVLVVQKIIESSNDPITAIQIVPSKLATKIPLPRLISRNINLNLVNNKQWIPEQAAVFFGTLTGNSTINFDDVSTSVLQGFSCAAGKNLNSEQFQKFVKATKGKTSLSHDQLICMARRLNPNGTPGNISALPEDVLLFYDPETFSNETCTDFYRAVGHANLNILPQGSRRRRNLLENANKCLKLSNKNLSKRDVTILNNLICDYQGDITNADISILEALKDCTDFTPKQQNGINFQLNNKDDLPFGDPSTWTKSTLRNLDALVFAVNRSTWNKVSTDVILEGLRPYMRRQSRFQIQNQRNLLSRLFLTSRSKRATGCLIGQITADKSFDVMLPAQYGTAELDACLDNNVLMDQLSQLGNLAFSKEQLEVLKNKLNQSYAHGLPEEKVLSLGYIAAVYDSTEISNWNVTKLETISAVLPNSQNDNARKAIVSRYLDASGVLNADVLNVIGGSVLCLLDESQLQTISPADVSNATPLNISSCSQSKKNIIYTKAKSIIEKQNSESATYYSQIRTYLGGATTAHIQTLAFTNINMDPNVFLALNPEEVQVWRKKIFMHKIACACLRVHVLGMGAVVAAEEFALLQ</sequence>
<name>A0A401PMK1_SCYTO</name>
<evidence type="ECO:0000256" key="2">
    <source>
        <dbReference type="ARBA" id="ARBA00011016"/>
    </source>
</evidence>
<comment type="caution">
    <text evidence="8">The sequence shown here is derived from an EMBL/GenBank/DDBJ whole genome shotgun (WGS) entry which is preliminary data.</text>
</comment>
<feature type="region of interest" description="Disordered" evidence="7">
    <location>
        <begin position="785"/>
        <end position="808"/>
    </location>
</feature>
<dbReference type="EMBL" id="BFAA01000932">
    <property type="protein sequence ID" value="GCB74349.1"/>
    <property type="molecule type" value="Genomic_DNA"/>
</dbReference>
<evidence type="ECO:0000256" key="5">
    <source>
        <dbReference type="ARBA" id="ARBA00023136"/>
    </source>
</evidence>
<evidence type="ECO:0000256" key="6">
    <source>
        <dbReference type="ARBA" id="ARBA00023180"/>
    </source>
</evidence>
<dbReference type="Gene3D" id="1.20.970.40">
    <property type="match status" value="2"/>
</dbReference>
<proteinExistence type="inferred from homology"/>
<dbReference type="PANTHER" id="PTHR23412:SF6">
    <property type="entry name" value="MESOTHELIN"/>
    <property type="match status" value="1"/>
</dbReference>
<dbReference type="STRING" id="75743.A0A401PMK1"/>
<organism evidence="8 9">
    <name type="scientific">Scyliorhinus torazame</name>
    <name type="common">Cloudy catshark</name>
    <name type="synonym">Catulus torazame</name>
    <dbReference type="NCBI Taxonomy" id="75743"/>
    <lineage>
        <taxon>Eukaryota</taxon>
        <taxon>Metazoa</taxon>
        <taxon>Chordata</taxon>
        <taxon>Craniata</taxon>
        <taxon>Vertebrata</taxon>
        <taxon>Chondrichthyes</taxon>
        <taxon>Elasmobranchii</taxon>
        <taxon>Galeomorphii</taxon>
        <taxon>Galeoidea</taxon>
        <taxon>Carcharhiniformes</taxon>
        <taxon>Scyliorhinidae</taxon>
        <taxon>Scyliorhinus</taxon>
    </lineage>
</organism>
<keyword evidence="4" id="KW-0130">Cell adhesion</keyword>
<comment type="similarity">
    <text evidence="2">Belongs to the mesothelin family.</text>
</comment>
<keyword evidence="5" id="KW-0472">Membrane</keyword>
<evidence type="ECO:0008006" key="10">
    <source>
        <dbReference type="Google" id="ProtNLM"/>
    </source>
</evidence>
<dbReference type="InterPro" id="IPR010335">
    <property type="entry name" value="Mesothelin"/>
</dbReference>
<comment type="subcellular location">
    <subcellularLocation>
        <location evidence="1">Membrane</location>
    </subcellularLocation>
</comment>
<dbReference type="OrthoDB" id="9329195at2759"/>
<keyword evidence="9" id="KW-1185">Reference proteome</keyword>
<evidence type="ECO:0000313" key="8">
    <source>
        <dbReference type="EMBL" id="GCB74349.1"/>
    </source>
</evidence>
<dbReference type="OMA" id="IRNTTCE"/>
<dbReference type="PANTHER" id="PTHR23412">
    <property type="entry name" value="STEREOCILIN RELATED"/>
    <property type="match status" value="1"/>
</dbReference>
<evidence type="ECO:0000256" key="4">
    <source>
        <dbReference type="ARBA" id="ARBA00022889"/>
    </source>
</evidence>
<dbReference type="InterPro" id="IPR026664">
    <property type="entry name" value="Stereocilin-rel"/>
</dbReference>
<evidence type="ECO:0000256" key="1">
    <source>
        <dbReference type="ARBA" id="ARBA00004370"/>
    </source>
</evidence>
<dbReference type="Proteomes" id="UP000288216">
    <property type="component" value="Unassembled WGS sequence"/>
</dbReference>
<reference evidence="8 9" key="1">
    <citation type="journal article" date="2018" name="Nat. Ecol. Evol.">
        <title>Shark genomes provide insights into elasmobranch evolution and the origin of vertebrates.</title>
        <authorList>
            <person name="Hara Y"/>
            <person name="Yamaguchi K"/>
            <person name="Onimaru K"/>
            <person name="Kadota M"/>
            <person name="Koyanagi M"/>
            <person name="Keeley SD"/>
            <person name="Tatsumi K"/>
            <person name="Tanaka K"/>
            <person name="Motone F"/>
            <person name="Kageyama Y"/>
            <person name="Nozu R"/>
            <person name="Adachi N"/>
            <person name="Nishimura O"/>
            <person name="Nakagawa R"/>
            <person name="Tanegashima C"/>
            <person name="Kiyatake I"/>
            <person name="Matsumoto R"/>
            <person name="Murakumo K"/>
            <person name="Nishida K"/>
            <person name="Terakita A"/>
            <person name="Kuratani S"/>
            <person name="Sato K"/>
            <person name="Hyodo S Kuraku.S."/>
        </authorList>
    </citation>
    <scope>NUCLEOTIDE SEQUENCE [LARGE SCALE GENOMIC DNA]</scope>
</reference>
<evidence type="ECO:0000313" key="9">
    <source>
        <dbReference type="Proteomes" id="UP000288216"/>
    </source>
</evidence>
<dbReference type="GO" id="GO:0007160">
    <property type="term" value="P:cell-matrix adhesion"/>
    <property type="evidence" value="ECO:0007669"/>
    <property type="project" value="TreeGrafter"/>
</dbReference>
<protein>
    <recommendedName>
        <fullName evidence="10">Mesothelin-like protein</fullName>
    </recommendedName>
</protein>
<keyword evidence="6" id="KW-0325">Glycoprotein</keyword>
<dbReference type="GO" id="GO:0009986">
    <property type="term" value="C:cell surface"/>
    <property type="evidence" value="ECO:0007669"/>
    <property type="project" value="TreeGrafter"/>
</dbReference>
<accession>A0A401PMK1</accession>